<name>A0ABM0JT19_APLCA</name>
<feature type="region of interest" description="Disordered" evidence="10">
    <location>
        <begin position="559"/>
        <end position="691"/>
    </location>
</feature>
<evidence type="ECO:0000256" key="4">
    <source>
        <dbReference type="ARBA" id="ARBA00022833"/>
    </source>
</evidence>
<keyword evidence="5" id="KW-0805">Transcription regulation</keyword>
<evidence type="ECO:0000313" key="14">
    <source>
        <dbReference type="RefSeq" id="XP_005100838.1"/>
    </source>
</evidence>
<feature type="domain" description="Nuclear receptor" evidence="11">
    <location>
        <begin position="17"/>
        <end position="94"/>
    </location>
</feature>
<keyword evidence="9" id="KW-0539">Nucleus</keyword>
<keyword evidence="4" id="KW-0862">Zinc</keyword>
<feature type="compositionally biased region" description="Low complexity" evidence="10">
    <location>
        <begin position="642"/>
        <end position="659"/>
    </location>
</feature>
<dbReference type="Gene3D" id="1.10.565.10">
    <property type="entry name" value="Retinoid X Receptor"/>
    <property type="match status" value="1"/>
</dbReference>
<comment type="subcellular location">
    <subcellularLocation>
        <location evidence="1">Nucleus</location>
    </subcellularLocation>
</comment>
<feature type="compositionally biased region" description="Polar residues" evidence="10">
    <location>
        <begin position="478"/>
        <end position="495"/>
    </location>
</feature>
<keyword evidence="7" id="KW-0804">Transcription</keyword>
<evidence type="ECO:0000259" key="12">
    <source>
        <dbReference type="PROSITE" id="PS51843"/>
    </source>
</evidence>
<keyword evidence="2" id="KW-0479">Metal-binding</keyword>
<feature type="domain" description="NR LBD" evidence="12">
    <location>
        <begin position="757"/>
        <end position="980"/>
    </location>
</feature>
<gene>
    <name evidence="14" type="primary">LOC101849296</name>
</gene>
<evidence type="ECO:0000256" key="3">
    <source>
        <dbReference type="ARBA" id="ARBA00022771"/>
    </source>
</evidence>
<sequence>MRGRKNPMPNNQSASYLPPCKVCGAPGTGFHYGVTTCGACKGFFRRSLLRKEPYVCVESGNCPIGPDSDRRKCCPKCRHDKCLSVGMSKDAIKTGRYSYEKKSKDVLEVMELREKLARSPLSTTQIPGIHSECVSGELREVNGYANGRKSEGLLGSSHQSQATGLTTMAGMEDDAFVSQQERTFQNRQSLTVSSDLNAQDVGNSFAMTGKRSVPQSRVVELDDLPPPCMSYTFVNKDLKRALKRKLNGKKTENDNIQKAETSDSSQSSMTTSVEGTESCSPGAPPTPDLGSTWPVDAPAEGEPLPDLFETIATQLCPSHPAPISLGPGIEAESFSSSSGQCCSNKSTRTPFTISSSLPLHPPAPPPPQLTSDFSASFTHPAPCYNNLPLTPAHLLDLDLSLPPVPETEEMPSFEGIKNQACCLSSDLFIPDGYEFPPLSAGIHQSEYRSVMSPTFCTLADEVEENICDLDCDFPEPTGGNTDASAQTENVQNVDSESSKTELPIGSLEWRRAEAIRQIDNSYDEVISLAEDLSKCQFYSYEMTLLGPIFNKLCISGPQKKAVSGSSTDQQSDVAKQASMQHDSQSHTISQNIPMQSNSPCHTNGHQAHMQSNSQYHTMSQQTPPLPDSQYQSNQTFAPSGISYPTPLPSATPLSTTHSTGFSPHPNHHRLSGSPSSSRSPPQSKPARSEQRFCEADYNKPLPWCEFSEGHLDDVASMLMEAHEKHIGKDMNSVSREEIAEKSEIYLKLCRLKERVFGRKTLLQNREEYYEILENTGVDIDGRKEWAEVTVKVTNDVLFKVVRFVKSVPGFRDLCKDDKIVLCRSSMVDCFFLGSFRGIDLRNHIIINEMNLASNVDECLGIIPEYDANVAFYSALTKRLQAMDLTLEEVILLKAICITSPDRDGLKERRKVEALYWRFLCCLLLSLHRRHPKPYSVYSQVITLLADLKTCVIVHHQLLEVFKVDIVKLTSEIDAPLYKEMMLINHPATAK</sequence>
<dbReference type="InterPro" id="IPR013088">
    <property type="entry name" value="Znf_NHR/GATA"/>
</dbReference>
<feature type="region of interest" description="Disordered" evidence="10">
    <location>
        <begin position="478"/>
        <end position="499"/>
    </location>
</feature>
<evidence type="ECO:0000256" key="7">
    <source>
        <dbReference type="ARBA" id="ARBA00023163"/>
    </source>
</evidence>
<feature type="compositionally biased region" description="Low complexity" evidence="10">
    <location>
        <begin position="262"/>
        <end position="272"/>
    </location>
</feature>
<evidence type="ECO:0000256" key="10">
    <source>
        <dbReference type="SAM" id="MobiDB-lite"/>
    </source>
</evidence>
<dbReference type="Gene3D" id="3.30.50.10">
    <property type="entry name" value="Erythroid Transcription Factor GATA-1, subunit A"/>
    <property type="match status" value="1"/>
</dbReference>
<keyword evidence="13" id="KW-1185">Reference proteome</keyword>
<protein>
    <submittedName>
        <fullName evidence="14">Uncharacterized protein LOC101849296</fullName>
    </submittedName>
</protein>
<proteinExistence type="predicted"/>
<organism evidence="13 14">
    <name type="scientific">Aplysia californica</name>
    <name type="common">California sea hare</name>
    <dbReference type="NCBI Taxonomy" id="6500"/>
    <lineage>
        <taxon>Eukaryota</taxon>
        <taxon>Metazoa</taxon>
        <taxon>Spiralia</taxon>
        <taxon>Lophotrochozoa</taxon>
        <taxon>Mollusca</taxon>
        <taxon>Gastropoda</taxon>
        <taxon>Heterobranchia</taxon>
        <taxon>Euthyneura</taxon>
        <taxon>Tectipleura</taxon>
        <taxon>Aplysiida</taxon>
        <taxon>Aplysioidea</taxon>
        <taxon>Aplysiidae</taxon>
        <taxon>Aplysia</taxon>
    </lineage>
</organism>
<feature type="compositionally biased region" description="Basic and acidic residues" evidence="10">
    <location>
        <begin position="249"/>
        <end position="261"/>
    </location>
</feature>
<feature type="region of interest" description="Disordered" evidence="10">
    <location>
        <begin position="246"/>
        <end position="303"/>
    </location>
</feature>
<dbReference type="Pfam" id="PF00105">
    <property type="entry name" value="zf-C4"/>
    <property type="match status" value="1"/>
</dbReference>
<feature type="compositionally biased region" description="Low complexity" evidence="10">
    <location>
        <begin position="671"/>
        <end position="685"/>
    </location>
</feature>
<keyword evidence="6" id="KW-0238">DNA-binding</keyword>
<dbReference type="InterPro" id="IPR035500">
    <property type="entry name" value="NHR-like_dom_sf"/>
</dbReference>
<dbReference type="PROSITE" id="PS00031">
    <property type="entry name" value="NUCLEAR_REC_DBD_1"/>
    <property type="match status" value="1"/>
</dbReference>
<dbReference type="Pfam" id="PF00104">
    <property type="entry name" value="Hormone_recep"/>
    <property type="match status" value="1"/>
</dbReference>
<feature type="region of interest" description="Disordered" evidence="10">
    <location>
        <begin position="322"/>
        <end position="372"/>
    </location>
</feature>
<dbReference type="PROSITE" id="PS51843">
    <property type="entry name" value="NR_LBD"/>
    <property type="match status" value="1"/>
</dbReference>
<dbReference type="SMART" id="SM00399">
    <property type="entry name" value="ZnF_C4"/>
    <property type="match status" value="1"/>
</dbReference>
<evidence type="ECO:0000259" key="11">
    <source>
        <dbReference type="PROSITE" id="PS51030"/>
    </source>
</evidence>
<dbReference type="GeneID" id="101849296"/>
<dbReference type="InterPro" id="IPR000536">
    <property type="entry name" value="Nucl_hrmn_rcpt_lig-bd"/>
</dbReference>
<dbReference type="PANTHER" id="PTHR45805">
    <property type="entry name" value="NUCLEAR HORMONE RECEPTOR HR3-RELATED"/>
    <property type="match status" value="1"/>
</dbReference>
<dbReference type="SMART" id="SM00430">
    <property type="entry name" value="HOLI"/>
    <property type="match status" value="1"/>
</dbReference>
<dbReference type="PROSITE" id="PS51030">
    <property type="entry name" value="NUCLEAR_REC_DBD_2"/>
    <property type="match status" value="1"/>
</dbReference>
<evidence type="ECO:0000313" key="13">
    <source>
        <dbReference type="Proteomes" id="UP000694888"/>
    </source>
</evidence>
<dbReference type="CDD" id="cd06916">
    <property type="entry name" value="NR_DBD_like"/>
    <property type="match status" value="1"/>
</dbReference>
<evidence type="ECO:0000256" key="6">
    <source>
        <dbReference type="ARBA" id="ARBA00023125"/>
    </source>
</evidence>
<feature type="compositionally biased region" description="Pro residues" evidence="10">
    <location>
        <begin position="359"/>
        <end position="368"/>
    </location>
</feature>
<evidence type="ECO:0000256" key="1">
    <source>
        <dbReference type="ARBA" id="ARBA00004123"/>
    </source>
</evidence>
<dbReference type="SUPFAM" id="SSF48508">
    <property type="entry name" value="Nuclear receptor ligand-binding domain"/>
    <property type="match status" value="1"/>
</dbReference>
<dbReference type="PRINTS" id="PR00047">
    <property type="entry name" value="STROIDFINGER"/>
</dbReference>
<dbReference type="SUPFAM" id="SSF57716">
    <property type="entry name" value="Glucocorticoid receptor-like (DNA-binding domain)"/>
    <property type="match status" value="1"/>
</dbReference>
<accession>A0ABM0JT19</accession>
<keyword evidence="3" id="KW-0863">Zinc-finger</keyword>
<evidence type="ECO:0000256" key="2">
    <source>
        <dbReference type="ARBA" id="ARBA00022723"/>
    </source>
</evidence>
<dbReference type="InterPro" id="IPR001628">
    <property type="entry name" value="Znf_hrmn_rcpt"/>
</dbReference>
<feature type="compositionally biased region" description="Polar residues" evidence="10">
    <location>
        <begin position="563"/>
        <end position="637"/>
    </location>
</feature>
<evidence type="ECO:0000256" key="5">
    <source>
        <dbReference type="ARBA" id="ARBA00023015"/>
    </source>
</evidence>
<dbReference type="RefSeq" id="XP_005100838.1">
    <property type="nucleotide sequence ID" value="XM_005100781.3"/>
</dbReference>
<evidence type="ECO:0000256" key="9">
    <source>
        <dbReference type="ARBA" id="ARBA00023242"/>
    </source>
</evidence>
<feature type="compositionally biased region" description="Low complexity" evidence="10">
    <location>
        <begin position="333"/>
        <end position="346"/>
    </location>
</feature>
<dbReference type="Proteomes" id="UP000694888">
    <property type="component" value="Unplaced"/>
</dbReference>
<keyword evidence="8" id="KW-0675">Receptor</keyword>
<evidence type="ECO:0000256" key="8">
    <source>
        <dbReference type="ARBA" id="ARBA00023170"/>
    </source>
</evidence>
<reference evidence="14" key="1">
    <citation type="submission" date="2025-08" db="UniProtKB">
        <authorList>
            <consortium name="RefSeq"/>
        </authorList>
    </citation>
    <scope>IDENTIFICATION</scope>
</reference>